<evidence type="ECO:0000256" key="1">
    <source>
        <dbReference type="SAM" id="MobiDB-lite"/>
    </source>
</evidence>
<evidence type="ECO:0000313" key="2">
    <source>
        <dbReference type="EMBL" id="PZR05960.1"/>
    </source>
</evidence>
<gene>
    <name evidence="2" type="ORF">DI536_31360</name>
</gene>
<proteinExistence type="predicted"/>
<protein>
    <recommendedName>
        <fullName evidence="4">Tetratricopeptide repeat protein</fullName>
    </recommendedName>
</protein>
<accession>A0A2W5ST35</accession>
<dbReference type="Gene3D" id="1.25.40.10">
    <property type="entry name" value="Tetratricopeptide repeat domain"/>
    <property type="match status" value="1"/>
</dbReference>
<dbReference type="Proteomes" id="UP000249061">
    <property type="component" value="Unassembled WGS sequence"/>
</dbReference>
<feature type="region of interest" description="Disordered" evidence="1">
    <location>
        <begin position="1"/>
        <end position="22"/>
    </location>
</feature>
<comment type="caution">
    <text evidence="2">The sequence shown here is derived from an EMBL/GenBank/DDBJ whole genome shotgun (WGS) entry which is preliminary data.</text>
</comment>
<sequence length="324" mass="35498">MSSDDATNPGIEDELGPPVLDPIEDAWLAQEPETVETMARERLAKDPNDAKSHAWLGLALCLTNRAPQGQASLKKAFELIRADLEQAIDEDAKHELSWELHGIANRLIDALGENPTQGVTAAQFVVEGLKFEHAPALRLMSENVATQHGDPIRAAQFLKRALAVDATDPESHYLAARLFARLGKKPQVLSHLQKALDNAAGTIAVRTLARFEPDFDGFRKDAEFSALVDPFPTDAVLRPIYQALDTGDFAAVVELATASASKVPNKLDVLYPWREALELLMDQAPGDEIDQNINAQLDVVQTDIETREDRGEESPVYSKFCGDA</sequence>
<dbReference type="SUPFAM" id="SSF48452">
    <property type="entry name" value="TPR-like"/>
    <property type="match status" value="1"/>
</dbReference>
<evidence type="ECO:0008006" key="4">
    <source>
        <dbReference type="Google" id="ProtNLM"/>
    </source>
</evidence>
<dbReference type="InterPro" id="IPR011990">
    <property type="entry name" value="TPR-like_helical_dom_sf"/>
</dbReference>
<dbReference type="NCBIfam" id="NF047558">
    <property type="entry name" value="TPR_END_plus"/>
    <property type="match status" value="1"/>
</dbReference>
<organism evidence="2 3">
    <name type="scientific">Archangium gephyra</name>
    <dbReference type="NCBI Taxonomy" id="48"/>
    <lineage>
        <taxon>Bacteria</taxon>
        <taxon>Pseudomonadati</taxon>
        <taxon>Myxococcota</taxon>
        <taxon>Myxococcia</taxon>
        <taxon>Myxococcales</taxon>
        <taxon>Cystobacterineae</taxon>
        <taxon>Archangiaceae</taxon>
        <taxon>Archangium</taxon>
    </lineage>
</organism>
<name>A0A2W5ST35_9BACT</name>
<dbReference type="EMBL" id="QFQP01000041">
    <property type="protein sequence ID" value="PZR05960.1"/>
    <property type="molecule type" value="Genomic_DNA"/>
</dbReference>
<reference evidence="2 3" key="1">
    <citation type="submission" date="2017-08" db="EMBL/GenBank/DDBJ databases">
        <title>Infants hospitalized years apart are colonized by the same room-sourced microbial strains.</title>
        <authorList>
            <person name="Brooks B."/>
            <person name="Olm M.R."/>
            <person name="Firek B.A."/>
            <person name="Baker R."/>
            <person name="Thomas B.C."/>
            <person name="Morowitz M.J."/>
            <person name="Banfield J.F."/>
        </authorList>
    </citation>
    <scope>NUCLEOTIDE SEQUENCE [LARGE SCALE GENOMIC DNA]</scope>
    <source>
        <strain evidence="2">S2_003_000_R2_14</strain>
    </source>
</reference>
<evidence type="ECO:0000313" key="3">
    <source>
        <dbReference type="Proteomes" id="UP000249061"/>
    </source>
</evidence>
<dbReference type="AlphaFoldDB" id="A0A2W5ST35"/>